<dbReference type="Proteomes" id="UP000219564">
    <property type="component" value="Unassembled WGS sequence"/>
</dbReference>
<gene>
    <name evidence="1" type="ORF">PLUA15_290078</name>
</gene>
<reference evidence="1 2" key="1">
    <citation type="submission" date="2017-08" db="EMBL/GenBank/DDBJ databases">
        <authorList>
            <person name="Chaillou S."/>
        </authorList>
    </citation>
    <scope>NUCLEOTIDE SEQUENCE [LARGE SCALE GENOMIC DNA]</scope>
    <source>
        <strain evidence="1 2">MFPA15A1205</strain>
    </source>
</reference>
<dbReference type="Pfam" id="PF20392">
    <property type="entry name" value="DUF6687"/>
    <property type="match status" value="1"/>
</dbReference>
<dbReference type="AlphaFoldDB" id="A0AAX2H8J3"/>
<protein>
    <submittedName>
        <fullName evidence="1">Uncharacterized protein</fullName>
    </submittedName>
</protein>
<proteinExistence type="predicted"/>
<dbReference type="RefSeq" id="WP_097192189.1">
    <property type="nucleotide sequence ID" value="NZ_OBKZ01000022.1"/>
</dbReference>
<dbReference type="InterPro" id="IPR046509">
    <property type="entry name" value="DUF6687"/>
</dbReference>
<comment type="caution">
    <text evidence="1">The sequence shown here is derived from an EMBL/GenBank/DDBJ whole genome shotgun (WGS) entry which is preliminary data.</text>
</comment>
<accession>A0AAX2H8J3</accession>
<sequence>MNTPADANAVHDVVADEDVLFASRALDIRMLGGRAIGLFENHFIDLATAIAGPASAPRNGKGHDLRRENLCRLVYTLGGHGEIAQIPVDYGRVKLKLPDLQPAAHSTDDLLGQAIRIDGASRFAYLPLNMAHDIANISLDSTHTPQTLLTLSHWPANRTPQAYKANLSTQSALRYMAQARDFPDARIVTSDHFDLDGLASIYAFLAPEHAQRHAPLLIEVARLGDYARGTSRHALQVAFSLNHLAERTHTYAGVNESRQLLSTFGTLLPLVEDVIENTERYAQAYQGQWQLLERTEALMNDPQRVLEEYPDIDLAVFTLPPRPASRADRETPYHGLSAISFHNRTRCGVLAIIDGPFIEIRQRYESWVERVSCKMRGRCDLAIFQHALQAQEQGTAQWRYDGVQWIMPALKVKPGGNSDFSAQRVLDELKQFLHVAPIAWHTP</sequence>
<evidence type="ECO:0000313" key="2">
    <source>
        <dbReference type="Proteomes" id="UP000219564"/>
    </source>
</evidence>
<name>A0AAX2H8J3_9PSED</name>
<dbReference type="EMBL" id="OBKZ01000022">
    <property type="protein sequence ID" value="SOB53191.1"/>
    <property type="molecule type" value="Genomic_DNA"/>
</dbReference>
<evidence type="ECO:0000313" key="1">
    <source>
        <dbReference type="EMBL" id="SOB53191.1"/>
    </source>
</evidence>
<organism evidence="1 2">
    <name type="scientific">Pseudomonas lundensis</name>
    <dbReference type="NCBI Taxonomy" id="86185"/>
    <lineage>
        <taxon>Bacteria</taxon>
        <taxon>Pseudomonadati</taxon>
        <taxon>Pseudomonadota</taxon>
        <taxon>Gammaproteobacteria</taxon>
        <taxon>Pseudomonadales</taxon>
        <taxon>Pseudomonadaceae</taxon>
        <taxon>Pseudomonas</taxon>
    </lineage>
</organism>